<dbReference type="PROSITE" id="PS00198">
    <property type="entry name" value="4FE4S_FER_1"/>
    <property type="match status" value="1"/>
</dbReference>
<evidence type="ECO:0000313" key="9">
    <source>
        <dbReference type="Proteomes" id="UP000034746"/>
    </source>
</evidence>
<dbReference type="Gene3D" id="3.30.70.20">
    <property type="match status" value="1"/>
</dbReference>
<dbReference type="InterPro" id="IPR017896">
    <property type="entry name" value="4Fe4S_Fe-S-bd"/>
</dbReference>
<evidence type="ECO:0000256" key="4">
    <source>
        <dbReference type="ARBA" id="ARBA00023004"/>
    </source>
</evidence>
<name>A0A0G0V4F5_9BACT</name>
<dbReference type="PANTHER" id="PTHR36923">
    <property type="entry name" value="FERREDOXIN"/>
    <property type="match status" value="1"/>
</dbReference>
<accession>A0A0G0V4F5</accession>
<evidence type="ECO:0000256" key="1">
    <source>
        <dbReference type="ARBA" id="ARBA00022448"/>
    </source>
</evidence>
<dbReference type="EMBL" id="LCAU01000041">
    <property type="protein sequence ID" value="KKR95843.1"/>
    <property type="molecule type" value="Genomic_DNA"/>
</dbReference>
<protein>
    <recommendedName>
        <fullName evidence="6">Ferredoxin</fullName>
    </recommendedName>
</protein>
<dbReference type="PANTHER" id="PTHR36923:SF3">
    <property type="entry name" value="FERREDOXIN"/>
    <property type="match status" value="1"/>
</dbReference>
<dbReference type="InterPro" id="IPR051269">
    <property type="entry name" value="Fe-S_cluster_ET"/>
</dbReference>
<dbReference type="AlphaFoldDB" id="A0A0G0V4F5"/>
<dbReference type="Proteomes" id="UP000034746">
    <property type="component" value="Unassembled WGS sequence"/>
</dbReference>
<dbReference type="Pfam" id="PF13370">
    <property type="entry name" value="Fer4_13"/>
    <property type="match status" value="1"/>
</dbReference>
<keyword evidence="1 6" id="KW-0813">Transport</keyword>
<dbReference type="InterPro" id="IPR001080">
    <property type="entry name" value="3Fe4S_ferredoxin"/>
</dbReference>
<dbReference type="PROSITE" id="PS51379">
    <property type="entry name" value="4FE4S_FER_2"/>
    <property type="match status" value="1"/>
</dbReference>
<dbReference type="GO" id="GO:0051536">
    <property type="term" value="F:iron-sulfur cluster binding"/>
    <property type="evidence" value="ECO:0007669"/>
    <property type="project" value="UniProtKB-KW"/>
</dbReference>
<dbReference type="PRINTS" id="PR00352">
    <property type="entry name" value="3FE4SFRDOXIN"/>
</dbReference>
<evidence type="ECO:0000256" key="3">
    <source>
        <dbReference type="ARBA" id="ARBA00022982"/>
    </source>
</evidence>
<dbReference type="GO" id="GO:0005506">
    <property type="term" value="F:iron ion binding"/>
    <property type="evidence" value="ECO:0007669"/>
    <property type="project" value="UniProtKB-UniRule"/>
</dbReference>
<evidence type="ECO:0000259" key="7">
    <source>
        <dbReference type="PROSITE" id="PS51379"/>
    </source>
</evidence>
<evidence type="ECO:0000256" key="2">
    <source>
        <dbReference type="ARBA" id="ARBA00022723"/>
    </source>
</evidence>
<evidence type="ECO:0000256" key="6">
    <source>
        <dbReference type="RuleBase" id="RU368020"/>
    </source>
</evidence>
<keyword evidence="2 6" id="KW-0479">Metal-binding</keyword>
<comment type="function">
    <text evidence="6">Ferredoxins are iron-sulfur proteins that transfer electrons in a wide variety of metabolic reactions.</text>
</comment>
<proteinExistence type="predicted"/>
<keyword evidence="5 6" id="KW-0411">Iron-sulfur</keyword>
<organism evidence="8 9">
    <name type="scientific">Candidatus Uhrbacteria bacterium GW2011_GWF2_41_16</name>
    <dbReference type="NCBI Taxonomy" id="1618997"/>
    <lineage>
        <taxon>Bacteria</taxon>
        <taxon>Candidatus Uhriibacteriota</taxon>
    </lineage>
</organism>
<keyword evidence="3 6" id="KW-0249">Electron transport</keyword>
<sequence length="83" mass="9041">MAGSELRQQWSGQSFVIDFRGSVMKVRIDDSCTACGLCVETCPEVFQMGDEIAEVVVEGVPPQFEDAAQQAAEECPVEAIEIE</sequence>
<dbReference type="InterPro" id="IPR017900">
    <property type="entry name" value="4Fe4S_Fe_S_CS"/>
</dbReference>
<reference evidence="8 9" key="1">
    <citation type="journal article" date="2015" name="Nature">
        <title>rRNA introns, odd ribosomes, and small enigmatic genomes across a large radiation of phyla.</title>
        <authorList>
            <person name="Brown C.T."/>
            <person name="Hug L.A."/>
            <person name="Thomas B.C."/>
            <person name="Sharon I."/>
            <person name="Castelle C.J."/>
            <person name="Singh A."/>
            <person name="Wilkins M.J."/>
            <person name="Williams K.H."/>
            <person name="Banfield J.F."/>
        </authorList>
    </citation>
    <scope>NUCLEOTIDE SEQUENCE [LARGE SCALE GENOMIC DNA]</scope>
</reference>
<dbReference type="GO" id="GO:0009055">
    <property type="term" value="F:electron transfer activity"/>
    <property type="evidence" value="ECO:0007669"/>
    <property type="project" value="UniProtKB-UniRule"/>
</dbReference>
<keyword evidence="4 6" id="KW-0408">Iron</keyword>
<gene>
    <name evidence="8" type="ORF">UU48_C0041G0003</name>
</gene>
<comment type="caution">
    <text evidence="8">The sequence shown here is derived from an EMBL/GenBank/DDBJ whole genome shotgun (WGS) entry which is preliminary data.</text>
</comment>
<evidence type="ECO:0000313" key="8">
    <source>
        <dbReference type="EMBL" id="KKR95843.1"/>
    </source>
</evidence>
<dbReference type="SUPFAM" id="SSF54862">
    <property type="entry name" value="4Fe-4S ferredoxins"/>
    <property type="match status" value="1"/>
</dbReference>
<feature type="domain" description="4Fe-4S ferredoxin-type" evidence="7">
    <location>
        <begin position="24"/>
        <end position="51"/>
    </location>
</feature>
<evidence type="ECO:0000256" key="5">
    <source>
        <dbReference type="ARBA" id="ARBA00023014"/>
    </source>
</evidence>